<dbReference type="Pfam" id="PF00106">
    <property type="entry name" value="adh_short"/>
    <property type="match status" value="1"/>
</dbReference>
<evidence type="ECO:0000313" key="3">
    <source>
        <dbReference type="EMBL" id="CAA6821968.1"/>
    </source>
</evidence>
<proteinExistence type="inferred from homology"/>
<reference evidence="3" key="1">
    <citation type="submission" date="2020-01" db="EMBL/GenBank/DDBJ databases">
        <authorList>
            <person name="Meier V. D."/>
            <person name="Meier V D."/>
        </authorList>
    </citation>
    <scope>NUCLEOTIDE SEQUENCE</scope>
    <source>
        <strain evidence="3">HLG_WM_MAG_03</strain>
    </source>
</reference>
<keyword evidence="2" id="KW-0560">Oxidoreductase</keyword>
<dbReference type="InterPro" id="IPR002347">
    <property type="entry name" value="SDR_fam"/>
</dbReference>
<dbReference type="EMBL" id="CACVAR010000330">
    <property type="protein sequence ID" value="CAA6821968.1"/>
    <property type="molecule type" value="Genomic_DNA"/>
</dbReference>
<dbReference type="PANTHER" id="PTHR44196">
    <property type="entry name" value="DEHYDROGENASE/REDUCTASE SDR FAMILY MEMBER 7B"/>
    <property type="match status" value="1"/>
</dbReference>
<sequence length="78" mass="8849">MLENIWIIGASQGIGLELAKTYLRKNHRVIISARKTEASKELTNLKNDYSEQVTLVNIDVTDVESVRLATQTAWNVYN</sequence>
<dbReference type="GO" id="GO:0016491">
    <property type="term" value="F:oxidoreductase activity"/>
    <property type="evidence" value="ECO:0007669"/>
    <property type="project" value="UniProtKB-KW"/>
</dbReference>
<dbReference type="InterPro" id="IPR036291">
    <property type="entry name" value="NAD(P)-bd_dom_sf"/>
</dbReference>
<evidence type="ECO:0008006" key="4">
    <source>
        <dbReference type="Google" id="ProtNLM"/>
    </source>
</evidence>
<feature type="non-terminal residue" evidence="3">
    <location>
        <position position="78"/>
    </location>
</feature>
<evidence type="ECO:0000256" key="1">
    <source>
        <dbReference type="ARBA" id="ARBA00006484"/>
    </source>
</evidence>
<protein>
    <recommendedName>
        <fullName evidence="4">Short-chain dehydrogenase</fullName>
    </recommendedName>
</protein>
<name>A0A6S6U136_9BACT</name>
<dbReference type="GO" id="GO:0016020">
    <property type="term" value="C:membrane"/>
    <property type="evidence" value="ECO:0007669"/>
    <property type="project" value="TreeGrafter"/>
</dbReference>
<comment type="similarity">
    <text evidence="1">Belongs to the short-chain dehydrogenases/reductases (SDR) family.</text>
</comment>
<dbReference type="PANTHER" id="PTHR44196:SF1">
    <property type="entry name" value="DEHYDROGENASE_REDUCTASE SDR FAMILY MEMBER 7B"/>
    <property type="match status" value="1"/>
</dbReference>
<evidence type="ECO:0000256" key="2">
    <source>
        <dbReference type="ARBA" id="ARBA00023002"/>
    </source>
</evidence>
<dbReference type="Gene3D" id="3.40.50.720">
    <property type="entry name" value="NAD(P)-binding Rossmann-like Domain"/>
    <property type="match status" value="1"/>
</dbReference>
<organism evidence="3">
    <name type="scientific">uncultured Sulfurovum sp</name>
    <dbReference type="NCBI Taxonomy" id="269237"/>
    <lineage>
        <taxon>Bacteria</taxon>
        <taxon>Pseudomonadati</taxon>
        <taxon>Campylobacterota</taxon>
        <taxon>Epsilonproteobacteria</taxon>
        <taxon>Campylobacterales</taxon>
        <taxon>Sulfurovaceae</taxon>
        <taxon>Sulfurovum</taxon>
        <taxon>environmental samples</taxon>
    </lineage>
</organism>
<dbReference type="SUPFAM" id="SSF51735">
    <property type="entry name" value="NAD(P)-binding Rossmann-fold domains"/>
    <property type="match status" value="1"/>
</dbReference>
<dbReference type="AlphaFoldDB" id="A0A6S6U136"/>
<accession>A0A6S6U136</accession>
<gene>
    <name evidence="3" type="ORF">HELGO_WM55069</name>
</gene>